<feature type="transmembrane region" description="Helical" evidence="7">
    <location>
        <begin position="380"/>
        <end position="399"/>
    </location>
</feature>
<comment type="similarity">
    <text evidence="2">Belongs to the purine-cytosine permease (2.A.39) family.</text>
</comment>
<feature type="transmembrane region" description="Helical" evidence="7">
    <location>
        <begin position="350"/>
        <end position="368"/>
    </location>
</feature>
<gene>
    <name evidence="8" type="ORF">RHTO0S_11e03598g</name>
</gene>
<feature type="transmembrane region" description="Helical" evidence="7">
    <location>
        <begin position="101"/>
        <end position="121"/>
    </location>
</feature>
<evidence type="ECO:0000256" key="7">
    <source>
        <dbReference type="SAM" id="Phobius"/>
    </source>
</evidence>
<dbReference type="PANTHER" id="PTHR30618:SF2">
    <property type="entry name" value="ALLANTOIN PERMEASE-RELATED"/>
    <property type="match status" value="1"/>
</dbReference>
<dbReference type="Gene3D" id="1.10.4160.10">
    <property type="entry name" value="Hydantoin permease"/>
    <property type="match status" value="1"/>
</dbReference>
<keyword evidence="3 7" id="KW-0812">Transmembrane</keyword>
<dbReference type="GO" id="GO:0005886">
    <property type="term" value="C:plasma membrane"/>
    <property type="evidence" value="ECO:0007669"/>
    <property type="project" value="TreeGrafter"/>
</dbReference>
<feature type="transmembrane region" description="Helical" evidence="7">
    <location>
        <begin position="461"/>
        <end position="481"/>
    </location>
</feature>
<keyword evidence="5 7" id="KW-0472">Membrane</keyword>
<evidence type="ECO:0000256" key="2">
    <source>
        <dbReference type="ARBA" id="ARBA00008974"/>
    </source>
</evidence>
<dbReference type="InterPro" id="IPR045225">
    <property type="entry name" value="Uracil/uridine/allantoin_perm"/>
</dbReference>
<feature type="transmembrane region" description="Helical" evidence="7">
    <location>
        <begin position="194"/>
        <end position="214"/>
    </location>
</feature>
<dbReference type="GO" id="GO:0015205">
    <property type="term" value="F:nucleobase transmembrane transporter activity"/>
    <property type="evidence" value="ECO:0007669"/>
    <property type="project" value="TreeGrafter"/>
</dbReference>
<evidence type="ECO:0000256" key="5">
    <source>
        <dbReference type="ARBA" id="ARBA00023136"/>
    </source>
</evidence>
<protein>
    <submittedName>
        <fullName evidence="8">RHTO0S11e03598g1_1</fullName>
    </submittedName>
</protein>
<keyword evidence="4 7" id="KW-1133">Transmembrane helix</keyword>
<comment type="subcellular location">
    <subcellularLocation>
        <location evidence="1">Membrane</location>
        <topology evidence="1">Multi-pass membrane protein</topology>
    </subcellularLocation>
</comment>
<feature type="transmembrane region" description="Helical" evidence="7">
    <location>
        <begin position="75"/>
        <end position="94"/>
    </location>
</feature>
<feature type="transmembrane region" description="Helical" evidence="7">
    <location>
        <begin position="133"/>
        <end position="156"/>
    </location>
</feature>
<accession>A0A061BFF6</accession>
<name>A0A061BFF6_RHOTO</name>
<dbReference type="FunFam" id="1.10.4160.10:FF:000001">
    <property type="entry name" value="Uracil permease, putative"/>
    <property type="match status" value="1"/>
</dbReference>
<reference evidence="8" key="1">
    <citation type="journal article" date="2014" name="Genome Announc.">
        <title>Draft genome sequence of Rhodosporidium toruloides CECT1137, an oleaginous yeast of biotechnological interest.</title>
        <authorList>
            <person name="Morin N."/>
            <person name="Calcas X."/>
            <person name="Devillers H."/>
            <person name="Durrens P."/>
            <person name="Sherman D.J."/>
            <person name="Nicaud J.-M."/>
            <person name="Neuveglise C."/>
        </authorList>
    </citation>
    <scope>NUCLEOTIDE SEQUENCE</scope>
    <source>
        <strain evidence="8">CECT1137</strain>
    </source>
</reference>
<evidence type="ECO:0000256" key="6">
    <source>
        <dbReference type="SAM" id="MobiDB-lite"/>
    </source>
</evidence>
<evidence type="ECO:0000256" key="3">
    <source>
        <dbReference type="ARBA" id="ARBA00022692"/>
    </source>
</evidence>
<feature type="transmembrane region" description="Helical" evidence="7">
    <location>
        <begin position="307"/>
        <end position="329"/>
    </location>
</feature>
<feature type="transmembrane region" description="Helical" evidence="7">
    <location>
        <begin position="257"/>
        <end position="287"/>
    </location>
</feature>
<dbReference type="AlphaFoldDB" id="A0A061BFF6"/>
<feature type="transmembrane region" description="Helical" evidence="7">
    <location>
        <begin position="168"/>
        <end position="188"/>
    </location>
</feature>
<proteinExistence type="inferred from homology"/>
<sequence length="529" mass="57968">MSLFRRLISSTELRQPDGKPASFLVNRDLLPVPPEERQWTAINYWAFWCADSVNLSTFMIASSGISLGLSWWQCWLAVWVGYGIAAFFLVLNAYAGAVLHIIFPAYIRASFGVLGGLWPALNRAFMACVWYGVQSWIGGTCVYTFLLAIFPSLARLPNGIPSSGTDTAHFLCFFLFSLVSLVPIYFPMHKIRHLFTLKAIVSPIAAIALFAICIHKGSRGRLAAQAACKHYWLDAWMGVRGAGHVASKPSNVVVPQLVAMPFCFALTSLFGIFIGSSSQVIFGEFVWSPLDVMAKFLTVEGGASHGMRAGVAFISLGFIVAQLGTNIAANALSAGCDLTSIFPRFINIRRGGYIAALVGFVMCPWNLLSSSTNFSTYLSAYSVFLSSIVGVMIAHYYLVARRRVKVADLYSLEHESIYRYMYGFNLRAFAAYIAGILINVVGFAGAIGRTVPYAAQRIYDLSFLCGFSVSALVYTLLCYFFPVPVPTDAEMLEQPAALEGRVESHKDGEASVYDEEKKEVDGTASVELV</sequence>
<evidence type="ECO:0000256" key="1">
    <source>
        <dbReference type="ARBA" id="ARBA00004141"/>
    </source>
</evidence>
<feature type="compositionally biased region" description="Basic and acidic residues" evidence="6">
    <location>
        <begin position="503"/>
        <end position="521"/>
    </location>
</feature>
<dbReference type="EMBL" id="LK052946">
    <property type="protein sequence ID" value="CDR45716.1"/>
    <property type="molecule type" value="Genomic_DNA"/>
</dbReference>
<evidence type="ECO:0000313" key="8">
    <source>
        <dbReference type="EMBL" id="CDR45716.1"/>
    </source>
</evidence>
<organism evidence="8">
    <name type="scientific">Rhodotorula toruloides</name>
    <name type="common">Yeast</name>
    <name type="synonym">Rhodosporidium toruloides</name>
    <dbReference type="NCBI Taxonomy" id="5286"/>
    <lineage>
        <taxon>Eukaryota</taxon>
        <taxon>Fungi</taxon>
        <taxon>Dikarya</taxon>
        <taxon>Basidiomycota</taxon>
        <taxon>Pucciniomycotina</taxon>
        <taxon>Microbotryomycetes</taxon>
        <taxon>Sporidiobolales</taxon>
        <taxon>Sporidiobolaceae</taxon>
        <taxon>Rhodotorula</taxon>
    </lineage>
</organism>
<dbReference type="PANTHER" id="PTHR30618">
    <property type="entry name" value="NCS1 FAMILY PURINE/PYRIMIDINE TRANSPORTER"/>
    <property type="match status" value="1"/>
</dbReference>
<feature type="transmembrane region" description="Helical" evidence="7">
    <location>
        <begin position="429"/>
        <end position="449"/>
    </location>
</feature>
<dbReference type="InterPro" id="IPR001248">
    <property type="entry name" value="Pur-cyt_permease"/>
</dbReference>
<feature type="region of interest" description="Disordered" evidence="6">
    <location>
        <begin position="503"/>
        <end position="529"/>
    </location>
</feature>
<evidence type="ECO:0000256" key="4">
    <source>
        <dbReference type="ARBA" id="ARBA00022989"/>
    </source>
</evidence>
<dbReference type="Pfam" id="PF02133">
    <property type="entry name" value="Transp_cyt_pur"/>
    <property type="match status" value="1"/>
</dbReference>
<dbReference type="OrthoDB" id="2018619at2759"/>